<dbReference type="Pfam" id="PF02953">
    <property type="entry name" value="zf-Tim10_DDP"/>
    <property type="match status" value="1"/>
</dbReference>
<dbReference type="Gene3D" id="1.10.287.810">
    <property type="entry name" value="Mitochondrial import inner membrane translocase subunit tim13 like domains"/>
    <property type="match status" value="1"/>
</dbReference>
<accession>A0AAN6V7U4</accession>
<comment type="subcellular location">
    <subcellularLocation>
        <location evidence="1 12">Mitochondrion inner membrane</location>
        <topology evidence="1 12">Peripheral membrane protein</topology>
        <orientation evidence="1 12">Intermembrane side</orientation>
    </subcellularLocation>
</comment>
<evidence type="ECO:0000256" key="7">
    <source>
        <dbReference type="ARBA" id="ARBA00022927"/>
    </source>
</evidence>
<dbReference type="PANTHER" id="PTHR13172">
    <property type="entry name" value="MITOCHONDRIAL IMPORT INNER MEMBRANE TRANSLOCASE SUBUNIT TIM9B"/>
    <property type="match status" value="1"/>
</dbReference>
<evidence type="ECO:0000256" key="11">
    <source>
        <dbReference type="ARBA" id="ARBA00023186"/>
    </source>
</evidence>
<keyword evidence="5 12" id="KW-0472">Membrane</keyword>
<keyword evidence="6" id="KW-0862">Zinc</keyword>
<evidence type="ECO:0000313" key="15">
    <source>
        <dbReference type="Proteomes" id="UP001302676"/>
    </source>
</evidence>
<dbReference type="RefSeq" id="XP_062639755.1">
    <property type="nucleotide sequence ID" value="XM_062779736.1"/>
</dbReference>
<dbReference type="GO" id="GO:0015031">
    <property type="term" value="P:protein transport"/>
    <property type="evidence" value="ECO:0007669"/>
    <property type="project" value="UniProtKB-KW"/>
</dbReference>
<comment type="caution">
    <text evidence="14">The sequence shown here is derived from an EMBL/GenBank/DDBJ whole genome shotgun (WGS) entry which is preliminary data.</text>
</comment>
<comment type="similarity">
    <text evidence="2 12">Belongs to the small Tim family.</text>
</comment>
<proteinExistence type="inferred from homology"/>
<organism evidence="14 15">
    <name type="scientific">Dichotomopilus funicola</name>
    <dbReference type="NCBI Taxonomy" id="1934379"/>
    <lineage>
        <taxon>Eukaryota</taxon>
        <taxon>Fungi</taxon>
        <taxon>Dikarya</taxon>
        <taxon>Ascomycota</taxon>
        <taxon>Pezizomycotina</taxon>
        <taxon>Sordariomycetes</taxon>
        <taxon>Sordariomycetidae</taxon>
        <taxon>Sordariales</taxon>
        <taxon>Chaetomiaceae</taxon>
        <taxon>Dichotomopilus</taxon>
    </lineage>
</organism>
<evidence type="ECO:0000256" key="6">
    <source>
        <dbReference type="ARBA" id="ARBA00022833"/>
    </source>
</evidence>
<evidence type="ECO:0000256" key="8">
    <source>
        <dbReference type="ARBA" id="ARBA00023010"/>
    </source>
</evidence>
<keyword evidence="7 12" id="KW-0653">Protein transport</keyword>
<reference evidence="14" key="1">
    <citation type="journal article" date="2023" name="Mol. Phylogenet. Evol.">
        <title>Genome-scale phylogeny and comparative genomics of the fungal order Sordariales.</title>
        <authorList>
            <person name="Hensen N."/>
            <person name="Bonometti L."/>
            <person name="Westerberg I."/>
            <person name="Brannstrom I.O."/>
            <person name="Guillou S."/>
            <person name="Cros-Aarteil S."/>
            <person name="Calhoun S."/>
            <person name="Haridas S."/>
            <person name="Kuo A."/>
            <person name="Mondo S."/>
            <person name="Pangilinan J."/>
            <person name="Riley R."/>
            <person name="LaButti K."/>
            <person name="Andreopoulos B."/>
            <person name="Lipzen A."/>
            <person name="Chen C."/>
            <person name="Yan M."/>
            <person name="Daum C."/>
            <person name="Ng V."/>
            <person name="Clum A."/>
            <person name="Steindorff A."/>
            <person name="Ohm R.A."/>
            <person name="Martin F."/>
            <person name="Silar P."/>
            <person name="Natvig D.O."/>
            <person name="Lalanne C."/>
            <person name="Gautier V."/>
            <person name="Ament-Velasquez S.L."/>
            <person name="Kruys A."/>
            <person name="Hutchinson M.I."/>
            <person name="Powell A.J."/>
            <person name="Barry K."/>
            <person name="Miller A.N."/>
            <person name="Grigoriev I.V."/>
            <person name="Debuchy R."/>
            <person name="Gladieux P."/>
            <person name="Hiltunen Thoren M."/>
            <person name="Johannesson H."/>
        </authorList>
    </citation>
    <scope>NUCLEOTIDE SEQUENCE</scope>
    <source>
        <strain evidence="14">CBS 141.50</strain>
    </source>
</reference>
<evidence type="ECO:0000256" key="5">
    <source>
        <dbReference type="ARBA" id="ARBA00022792"/>
    </source>
</evidence>
<keyword evidence="10 12" id="KW-1015">Disulfide bond</keyword>
<keyword evidence="4" id="KW-0479">Metal-binding</keyword>
<comment type="domain">
    <text evidence="12">The twin CX3C motif contains 4 conserved Cys residues that form 2 disulfide bonds in the mitochondrial intermembrane space.</text>
</comment>
<comment type="subunit">
    <text evidence="12">Heterohexamer.</text>
</comment>
<reference evidence="14" key="2">
    <citation type="submission" date="2023-05" db="EMBL/GenBank/DDBJ databases">
        <authorList>
            <consortium name="Lawrence Berkeley National Laboratory"/>
            <person name="Steindorff A."/>
            <person name="Hensen N."/>
            <person name="Bonometti L."/>
            <person name="Westerberg I."/>
            <person name="Brannstrom I.O."/>
            <person name="Guillou S."/>
            <person name="Cros-Aarteil S."/>
            <person name="Calhoun S."/>
            <person name="Haridas S."/>
            <person name="Kuo A."/>
            <person name="Mondo S."/>
            <person name="Pangilinan J."/>
            <person name="Riley R."/>
            <person name="Labutti K."/>
            <person name="Andreopoulos B."/>
            <person name="Lipzen A."/>
            <person name="Chen C."/>
            <person name="Yanf M."/>
            <person name="Daum C."/>
            <person name="Ng V."/>
            <person name="Clum A."/>
            <person name="Ohm R."/>
            <person name="Martin F."/>
            <person name="Silar P."/>
            <person name="Natvig D."/>
            <person name="Lalanne C."/>
            <person name="Gautier V."/>
            <person name="Ament-Velasquez S.L."/>
            <person name="Kruys A."/>
            <person name="Hutchinson M.I."/>
            <person name="Powell A.J."/>
            <person name="Barry K."/>
            <person name="Miller A.N."/>
            <person name="Grigoriev I.V."/>
            <person name="Debuchy R."/>
            <person name="Gladieux P."/>
            <person name="Thoren M.H."/>
            <person name="Johannesson H."/>
        </authorList>
    </citation>
    <scope>NUCLEOTIDE SEQUENCE</scope>
    <source>
        <strain evidence="14">CBS 141.50</strain>
    </source>
</reference>
<dbReference type="GeneID" id="87816349"/>
<dbReference type="GO" id="GO:0005743">
    <property type="term" value="C:mitochondrial inner membrane"/>
    <property type="evidence" value="ECO:0007669"/>
    <property type="project" value="UniProtKB-SubCell"/>
</dbReference>
<comment type="function">
    <text evidence="12">Mitochondrial intermembrane chaperone that participates in the import and insertion of some multi-pass transmembrane proteins into the mitochondrial inner membrane. Also required for the transfer of beta-barrel precursors from the TOM complex to the sorting and assembly machinery (SAM complex) of the outer membrane. Acts as a chaperone-like protein that protects the hydrophobic precursors from aggregation and guide them through the mitochondrial intermembrane space.</text>
</comment>
<keyword evidence="15" id="KW-1185">Reference proteome</keyword>
<protein>
    <recommendedName>
        <fullName evidence="12">Mitochondrial import inner membrane translocase subunit</fullName>
    </recommendedName>
</protein>
<name>A0AAN6V7U4_9PEZI</name>
<keyword evidence="3 12" id="KW-0813">Transport</keyword>
<evidence type="ECO:0000256" key="3">
    <source>
        <dbReference type="ARBA" id="ARBA00022448"/>
    </source>
</evidence>
<sequence length="90" mass="10072">MDQGLTAAEQRELEARLQKRQVKEFMNVFGNLVDTCFTACVDDFTSKAISSRESGCLTRCVSKSMATQNRLSERFAEINASVTAEMQGKR</sequence>
<keyword evidence="11 12" id="KW-0143">Chaperone</keyword>
<keyword evidence="9 12" id="KW-0496">Mitochondrion</keyword>
<keyword evidence="8 12" id="KW-0811">Translocation</keyword>
<dbReference type="InterPro" id="IPR035427">
    <property type="entry name" value="Tim10-like_dom_sf"/>
</dbReference>
<keyword evidence="5 12" id="KW-0999">Mitochondrion inner membrane</keyword>
<dbReference type="EMBL" id="MU853562">
    <property type="protein sequence ID" value="KAK4146384.1"/>
    <property type="molecule type" value="Genomic_DNA"/>
</dbReference>
<dbReference type="AlphaFoldDB" id="A0AAN6V7U4"/>
<evidence type="ECO:0000313" key="14">
    <source>
        <dbReference type="EMBL" id="KAK4146384.1"/>
    </source>
</evidence>
<dbReference type="Proteomes" id="UP001302676">
    <property type="component" value="Unassembled WGS sequence"/>
</dbReference>
<evidence type="ECO:0000256" key="2">
    <source>
        <dbReference type="ARBA" id="ARBA00006720"/>
    </source>
</evidence>
<dbReference type="SUPFAM" id="SSF144122">
    <property type="entry name" value="Tim10-like"/>
    <property type="match status" value="1"/>
</dbReference>
<evidence type="ECO:0000256" key="4">
    <source>
        <dbReference type="ARBA" id="ARBA00022723"/>
    </source>
</evidence>
<dbReference type="GO" id="GO:0046872">
    <property type="term" value="F:metal ion binding"/>
    <property type="evidence" value="ECO:0007669"/>
    <property type="project" value="UniProtKB-KW"/>
</dbReference>
<evidence type="ECO:0000256" key="10">
    <source>
        <dbReference type="ARBA" id="ARBA00023157"/>
    </source>
</evidence>
<dbReference type="InterPro" id="IPR050673">
    <property type="entry name" value="Mito_inner_translocase_sub"/>
</dbReference>
<evidence type="ECO:0000256" key="12">
    <source>
        <dbReference type="RuleBase" id="RU367043"/>
    </source>
</evidence>
<evidence type="ECO:0000256" key="1">
    <source>
        <dbReference type="ARBA" id="ARBA00004137"/>
    </source>
</evidence>
<evidence type="ECO:0000256" key="9">
    <source>
        <dbReference type="ARBA" id="ARBA00023128"/>
    </source>
</evidence>
<feature type="domain" description="Tim10-like" evidence="13">
    <location>
        <begin position="17"/>
        <end position="77"/>
    </location>
</feature>
<gene>
    <name evidence="14" type="ORF">C8A04DRAFT_25894</name>
</gene>
<dbReference type="InterPro" id="IPR004217">
    <property type="entry name" value="Tim10-like"/>
</dbReference>
<evidence type="ECO:0000259" key="13">
    <source>
        <dbReference type="Pfam" id="PF02953"/>
    </source>
</evidence>